<dbReference type="Gene3D" id="3.40.50.510">
    <property type="entry name" value="Phosphotransferase system, mannose-type IIA component"/>
    <property type="match status" value="1"/>
</dbReference>
<comment type="caution">
    <text evidence="10">The sequence shown here is derived from an EMBL/GenBank/DDBJ whole genome shotgun (WGS) entry which is preliminary data.</text>
</comment>
<comment type="subcellular location">
    <subcellularLocation>
        <location evidence="1">Cytoplasm</location>
    </subcellularLocation>
</comment>
<feature type="domain" description="PTS EIIA type-4" evidence="9">
    <location>
        <begin position="1"/>
        <end position="122"/>
    </location>
</feature>
<evidence type="ECO:0000313" key="11">
    <source>
        <dbReference type="Proteomes" id="UP000632339"/>
    </source>
</evidence>
<dbReference type="InterPro" id="IPR051471">
    <property type="entry name" value="Bacterial_PTS_sugar_comp"/>
</dbReference>
<dbReference type="InterPro" id="IPR036662">
    <property type="entry name" value="PTS_EIIA_man-typ_sf"/>
</dbReference>
<dbReference type="Proteomes" id="UP000632339">
    <property type="component" value="Unassembled WGS sequence"/>
</dbReference>
<dbReference type="PANTHER" id="PTHR33799:SF1">
    <property type="entry name" value="PTS SYSTEM MANNOSE-SPECIFIC EIIAB COMPONENT-RELATED"/>
    <property type="match status" value="1"/>
</dbReference>
<dbReference type="PROSITE" id="PS51096">
    <property type="entry name" value="PTS_EIIA_TYPE_4"/>
    <property type="match status" value="1"/>
</dbReference>
<dbReference type="RefSeq" id="WP_019945267.1">
    <property type="nucleotide sequence ID" value="NZ_BMLI01000004.1"/>
</dbReference>
<evidence type="ECO:0000256" key="7">
    <source>
        <dbReference type="ARBA" id="ARBA00022777"/>
    </source>
</evidence>
<evidence type="ECO:0000256" key="5">
    <source>
        <dbReference type="ARBA" id="ARBA00022679"/>
    </source>
</evidence>
<evidence type="ECO:0000256" key="8">
    <source>
        <dbReference type="SAM" id="Coils"/>
    </source>
</evidence>
<evidence type="ECO:0000256" key="2">
    <source>
        <dbReference type="ARBA" id="ARBA00022448"/>
    </source>
</evidence>
<dbReference type="EMBL" id="BMLI01000004">
    <property type="protein sequence ID" value="GGN12436.1"/>
    <property type="molecule type" value="Genomic_DNA"/>
</dbReference>
<keyword evidence="7" id="KW-0418">Kinase</keyword>
<dbReference type="PANTHER" id="PTHR33799">
    <property type="entry name" value="PTS PERMEASE-RELATED-RELATED"/>
    <property type="match status" value="1"/>
</dbReference>
<evidence type="ECO:0000256" key="1">
    <source>
        <dbReference type="ARBA" id="ARBA00004496"/>
    </source>
</evidence>
<proteinExistence type="predicted"/>
<keyword evidence="3" id="KW-0963">Cytoplasm</keyword>
<keyword evidence="8" id="KW-0175">Coiled coil</keyword>
<keyword evidence="5" id="KW-0808">Transferase</keyword>
<dbReference type="InterPro" id="IPR033887">
    <property type="entry name" value="PTS_IIA_man"/>
</dbReference>
<reference evidence="11" key="1">
    <citation type="journal article" date="2019" name="Int. J. Syst. Evol. Microbiol.">
        <title>The Global Catalogue of Microorganisms (GCM) 10K type strain sequencing project: providing services to taxonomists for standard genome sequencing and annotation.</title>
        <authorList>
            <consortium name="The Broad Institute Genomics Platform"/>
            <consortium name="The Broad Institute Genome Sequencing Center for Infectious Disease"/>
            <person name="Wu L."/>
            <person name="Ma J."/>
        </authorList>
    </citation>
    <scope>NUCLEOTIDE SEQUENCE [LARGE SCALE GENOMIC DNA]</scope>
    <source>
        <strain evidence="11">CGMCC 1.6375</strain>
    </source>
</reference>
<dbReference type="InterPro" id="IPR004701">
    <property type="entry name" value="PTS_EIIA_man-typ"/>
</dbReference>
<dbReference type="Pfam" id="PF03610">
    <property type="entry name" value="EIIA-man"/>
    <property type="match status" value="1"/>
</dbReference>
<evidence type="ECO:0000256" key="6">
    <source>
        <dbReference type="ARBA" id="ARBA00022683"/>
    </source>
</evidence>
<evidence type="ECO:0000256" key="4">
    <source>
        <dbReference type="ARBA" id="ARBA00022597"/>
    </source>
</evidence>
<dbReference type="SUPFAM" id="SSF53062">
    <property type="entry name" value="PTS system fructose IIA component-like"/>
    <property type="match status" value="1"/>
</dbReference>
<keyword evidence="2" id="KW-0813">Transport</keyword>
<protein>
    <submittedName>
        <fullName evidence="10">PTS fructose transporter subunit IIA</fullName>
    </submittedName>
</protein>
<evidence type="ECO:0000256" key="3">
    <source>
        <dbReference type="ARBA" id="ARBA00022490"/>
    </source>
</evidence>
<keyword evidence="4" id="KW-0762">Sugar transport</keyword>
<keyword evidence="11" id="KW-1185">Reference proteome</keyword>
<accession>A0ABQ2ILI3</accession>
<keyword evidence="6" id="KW-0598">Phosphotransferase system</keyword>
<dbReference type="CDD" id="cd00006">
    <property type="entry name" value="PTS_IIA_man"/>
    <property type="match status" value="1"/>
</dbReference>
<feature type="coiled-coil region" evidence="8">
    <location>
        <begin position="26"/>
        <end position="60"/>
    </location>
</feature>
<name>A0ABQ2ILI3_9BACT</name>
<gene>
    <name evidence="10" type="ORF">GCM10010967_55630</name>
</gene>
<organism evidence="10 11">
    <name type="scientific">Dyadobacter beijingensis</name>
    <dbReference type="NCBI Taxonomy" id="365489"/>
    <lineage>
        <taxon>Bacteria</taxon>
        <taxon>Pseudomonadati</taxon>
        <taxon>Bacteroidota</taxon>
        <taxon>Cytophagia</taxon>
        <taxon>Cytophagales</taxon>
        <taxon>Spirosomataceae</taxon>
        <taxon>Dyadobacter</taxon>
    </lineage>
</organism>
<evidence type="ECO:0000313" key="10">
    <source>
        <dbReference type="EMBL" id="GGN12436.1"/>
    </source>
</evidence>
<sequence length="139" mass="15236">MRKFLIATHGTFAGGIRSSLEMIIGRQEDLRVIEAYTEENKGLEEDLQAVLDELSEADELVVFTDLLGGSVTNQVLRHALRQNVHIVSGMNLPLLVEVVMAGPDEPVTGVIAQAIQGARDQMVYVNDLVTAQQSDDFND</sequence>
<evidence type="ECO:0000259" key="9">
    <source>
        <dbReference type="PROSITE" id="PS51096"/>
    </source>
</evidence>